<accession>A0AAE3JH36</accession>
<dbReference type="PANTHER" id="PTHR38682:SF1">
    <property type="entry name" value="V-TYPE ATP SYNTHASE SUBUNIT C"/>
    <property type="match status" value="1"/>
</dbReference>
<dbReference type="InterPro" id="IPR036079">
    <property type="entry name" value="ATPase_csu/dsu_sf"/>
</dbReference>
<reference evidence="3" key="1">
    <citation type="submission" date="2021-10" db="EMBL/GenBank/DDBJ databases">
        <title>Anaerobic single-cell dispensing facilitates the cultivation of human gut bacteria.</title>
        <authorList>
            <person name="Afrizal A."/>
        </authorList>
    </citation>
    <scope>NUCLEOTIDE SEQUENCE</scope>
    <source>
        <strain evidence="3">CLA-AA-H215</strain>
    </source>
</reference>
<dbReference type="SUPFAM" id="SSF103486">
    <property type="entry name" value="V-type ATP synthase subunit C"/>
    <property type="match status" value="1"/>
</dbReference>
<keyword evidence="2" id="KW-0406">Ion transport</keyword>
<keyword evidence="4" id="KW-1185">Reference proteome</keyword>
<evidence type="ECO:0000256" key="2">
    <source>
        <dbReference type="ARBA" id="ARBA00023065"/>
    </source>
</evidence>
<evidence type="ECO:0000313" key="4">
    <source>
        <dbReference type="Proteomes" id="UP001198182"/>
    </source>
</evidence>
<dbReference type="PANTHER" id="PTHR38682">
    <property type="entry name" value="V-TYPE ATP SYNTHASE SUBUNIT C"/>
    <property type="match status" value="1"/>
</dbReference>
<sequence length="347" mass="41236">MGTLLSYSGLSTKIRAMESQLINTEQLQEIVEMTNESQIVSYLKKQPGFARLWADLDENAVKCGIIEQHLQQTIYQNFTKIYRFANAGQKRFLDMYFRRYEMSVLKDCLRNLLDHREITLDLSRFEPFFNRHSKLKLPKLTECTAIPQFVEALSDSVFYPLLHQMANSGEDLLVFDYGMALDQFYFAQIWKMKNKFFTGRDLKEITMAYGQKFDLINLTWIYRARKYYHMNEDTVFTMLIPMHYHLSPEEIQALVQAKTEEEFESLLRKTYYGRRYEEVTAKDLEPAYTELMRSLLKREASRHPHSVIIMYSYLYQKEHEVRRLTTAVQCVRYGVPAQEAMRHVLRS</sequence>
<dbReference type="GO" id="GO:0046961">
    <property type="term" value="F:proton-transporting ATPase activity, rotational mechanism"/>
    <property type="evidence" value="ECO:0007669"/>
    <property type="project" value="InterPro"/>
</dbReference>
<dbReference type="AlphaFoldDB" id="A0AAE3JH36"/>
<dbReference type="EMBL" id="JAJEQR010000084">
    <property type="protein sequence ID" value="MCC2232657.1"/>
    <property type="molecule type" value="Genomic_DNA"/>
</dbReference>
<dbReference type="Proteomes" id="UP001198182">
    <property type="component" value="Unassembled WGS sequence"/>
</dbReference>
<proteinExistence type="predicted"/>
<dbReference type="InterPro" id="IPR050873">
    <property type="entry name" value="V-ATPase_V0D/AC39_subunit"/>
</dbReference>
<evidence type="ECO:0000256" key="1">
    <source>
        <dbReference type="ARBA" id="ARBA00022448"/>
    </source>
</evidence>
<gene>
    <name evidence="3" type="ORF">LKD81_16950</name>
</gene>
<dbReference type="InterPro" id="IPR044911">
    <property type="entry name" value="V-type_ATPase_csu/dsu_dom_3"/>
</dbReference>
<keyword evidence="1" id="KW-0813">Transport</keyword>
<organism evidence="3 4">
    <name type="scientific">Hominifimenecus microfluidus</name>
    <dbReference type="NCBI Taxonomy" id="2885348"/>
    <lineage>
        <taxon>Bacteria</taxon>
        <taxon>Bacillati</taxon>
        <taxon>Bacillota</taxon>
        <taxon>Clostridia</taxon>
        <taxon>Lachnospirales</taxon>
        <taxon>Lachnospiraceae</taxon>
        <taxon>Hominifimenecus</taxon>
    </lineage>
</organism>
<evidence type="ECO:0000313" key="3">
    <source>
        <dbReference type="EMBL" id="MCC2232657.1"/>
    </source>
</evidence>
<comment type="caution">
    <text evidence="3">The sequence shown here is derived from an EMBL/GenBank/DDBJ whole genome shotgun (WGS) entry which is preliminary data.</text>
</comment>
<protein>
    <submittedName>
        <fullName evidence="3">V-type ATPase subunit</fullName>
    </submittedName>
</protein>
<name>A0AAE3JH36_9FIRM</name>
<dbReference type="RefSeq" id="WP_308455052.1">
    <property type="nucleotide sequence ID" value="NZ_JAJEQR010000084.1"/>
</dbReference>
<dbReference type="InterPro" id="IPR002843">
    <property type="entry name" value="ATPase_V0-cplx_csu/dsu"/>
</dbReference>
<dbReference type="Pfam" id="PF01992">
    <property type="entry name" value="vATP-synt_AC39"/>
    <property type="match status" value="1"/>
</dbReference>
<dbReference type="Gene3D" id="1.10.132.50">
    <property type="entry name" value="ATP synthase (C/AC39) subunit, domain 3"/>
    <property type="match status" value="2"/>
</dbReference>